<accession>A0A8K0XVD6</accession>
<dbReference type="GO" id="GO:0005634">
    <property type="term" value="C:nucleus"/>
    <property type="evidence" value="ECO:0007669"/>
    <property type="project" value="TreeGrafter"/>
</dbReference>
<feature type="compositionally biased region" description="Polar residues" evidence="9">
    <location>
        <begin position="50"/>
        <end position="69"/>
    </location>
</feature>
<protein>
    <recommendedName>
        <fullName evidence="4 8">Protein N-terminal glutamine amidohydrolase</fullName>
        <ecNumber evidence="3 8">3.5.1.122</ecNumber>
    </recommendedName>
    <alternativeName>
        <fullName evidence="6 8">Protein NH2-terminal glutamine deamidase</fullName>
    </alternativeName>
</protein>
<evidence type="ECO:0000256" key="8">
    <source>
        <dbReference type="RuleBase" id="RU367082"/>
    </source>
</evidence>
<dbReference type="EMBL" id="JAEVFJ010000001">
    <property type="protein sequence ID" value="KAH8108170.1"/>
    <property type="molecule type" value="Genomic_DNA"/>
</dbReference>
<organism evidence="11 12">
    <name type="scientific">Cristinia sonorae</name>
    <dbReference type="NCBI Taxonomy" id="1940300"/>
    <lineage>
        <taxon>Eukaryota</taxon>
        <taxon>Fungi</taxon>
        <taxon>Dikarya</taxon>
        <taxon>Basidiomycota</taxon>
        <taxon>Agaricomycotina</taxon>
        <taxon>Agaricomycetes</taxon>
        <taxon>Agaricomycetidae</taxon>
        <taxon>Agaricales</taxon>
        <taxon>Pleurotineae</taxon>
        <taxon>Stephanosporaceae</taxon>
        <taxon>Cristinia</taxon>
    </lineage>
</organism>
<dbReference type="GO" id="GO:0070773">
    <property type="term" value="F:protein-N-terminal glutamine amidohydrolase activity"/>
    <property type="evidence" value="ECO:0007669"/>
    <property type="project" value="UniProtKB-UniRule"/>
</dbReference>
<keyword evidence="12" id="KW-1185">Reference proteome</keyword>
<comment type="similarity">
    <text evidence="1 8">Belongs to the NTAQ1 family.</text>
</comment>
<dbReference type="PANTHER" id="PTHR13035:SF0">
    <property type="entry name" value="PROTEIN N-TERMINAL GLUTAMINE AMIDOHYDROLASE"/>
    <property type="match status" value="1"/>
</dbReference>
<reference evidence="11" key="1">
    <citation type="journal article" date="2021" name="New Phytol.">
        <title>Evolutionary innovations through gain and loss of genes in the ectomycorrhizal Boletales.</title>
        <authorList>
            <person name="Wu G."/>
            <person name="Miyauchi S."/>
            <person name="Morin E."/>
            <person name="Kuo A."/>
            <person name="Drula E."/>
            <person name="Varga T."/>
            <person name="Kohler A."/>
            <person name="Feng B."/>
            <person name="Cao Y."/>
            <person name="Lipzen A."/>
            <person name="Daum C."/>
            <person name="Hundley H."/>
            <person name="Pangilinan J."/>
            <person name="Johnson J."/>
            <person name="Barry K."/>
            <person name="LaButti K."/>
            <person name="Ng V."/>
            <person name="Ahrendt S."/>
            <person name="Min B."/>
            <person name="Choi I.G."/>
            <person name="Park H."/>
            <person name="Plett J.M."/>
            <person name="Magnuson J."/>
            <person name="Spatafora J.W."/>
            <person name="Nagy L.G."/>
            <person name="Henrissat B."/>
            <person name="Grigoriev I.V."/>
            <person name="Yang Z.L."/>
            <person name="Xu J."/>
            <person name="Martin F.M."/>
        </authorList>
    </citation>
    <scope>NUCLEOTIDE SEQUENCE</scope>
    <source>
        <strain evidence="11">KKN 215</strain>
    </source>
</reference>
<evidence type="ECO:0000256" key="9">
    <source>
        <dbReference type="SAM" id="MobiDB-lite"/>
    </source>
</evidence>
<feature type="region of interest" description="Disordered" evidence="9">
    <location>
        <begin position="50"/>
        <end position="73"/>
    </location>
</feature>
<sequence length="231" mass="26462">MASRECWDVFAVFISNHDKMVAIWCQKANDIVVWDYHVVLVVRPRLEPTLHQQDSGDNGSSDTNRNPESPESWIYDFDTRLPMPYRAAEYMMNSFPYAFQGKDVIDPRYVSLFRVVSIQDYLDHFASDRSHMIVRQTDAQLREEHEGEVADVLPGTIRYSSPPPLYPPLCGAKAREKGVGHNLMESFVSMRVAHAQDPLEGRKDPAVDSYGEVMDLYTFLGWVGVDTELRN</sequence>
<dbReference type="AlphaFoldDB" id="A0A8K0XVD6"/>
<comment type="catalytic activity">
    <reaction evidence="7 8">
        <text>N-terminal L-glutaminyl-[protein] + H2O = N-terminal L-glutamyl-[protein] + NH4(+)</text>
        <dbReference type="Rhea" id="RHEA:50680"/>
        <dbReference type="Rhea" id="RHEA-COMP:12668"/>
        <dbReference type="Rhea" id="RHEA-COMP:12777"/>
        <dbReference type="ChEBI" id="CHEBI:15377"/>
        <dbReference type="ChEBI" id="CHEBI:28938"/>
        <dbReference type="ChEBI" id="CHEBI:64721"/>
        <dbReference type="ChEBI" id="CHEBI:64722"/>
        <dbReference type="EC" id="3.5.1.122"/>
    </reaction>
</comment>
<evidence type="ECO:0000256" key="3">
    <source>
        <dbReference type="ARBA" id="ARBA00012718"/>
    </source>
</evidence>
<dbReference type="Proteomes" id="UP000813824">
    <property type="component" value="Unassembled WGS sequence"/>
</dbReference>
<comment type="caution">
    <text evidence="11">The sequence shown here is derived from an EMBL/GenBank/DDBJ whole genome shotgun (WGS) entry which is preliminary data.</text>
</comment>
<evidence type="ECO:0000313" key="12">
    <source>
        <dbReference type="Proteomes" id="UP000813824"/>
    </source>
</evidence>
<evidence type="ECO:0000256" key="4">
    <source>
        <dbReference type="ARBA" id="ARBA00021247"/>
    </source>
</evidence>
<dbReference type="PANTHER" id="PTHR13035">
    <property type="entry name" value="PROTEIN N-TERMINAL GLUTAMINE AMIDOHYDROLASE"/>
    <property type="match status" value="1"/>
</dbReference>
<evidence type="ECO:0000256" key="5">
    <source>
        <dbReference type="ARBA" id="ARBA00022801"/>
    </source>
</evidence>
<evidence type="ECO:0000256" key="7">
    <source>
        <dbReference type="ARBA" id="ARBA00048768"/>
    </source>
</evidence>
<feature type="domain" description="Protein N-terminal glutamine amidohydrolase alpha beta roll" evidence="10">
    <location>
        <begin position="8"/>
        <end position="219"/>
    </location>
</feature>
<evidence type="ECO:0000256" key="2">
    <source>
        <dbReference type="ARBA" id="ARBA00011245"/>
    </source>
</evidence>
<dbReference type="InterPro" id="IPR023128">
    <property type="entry name" value="Prot_N_Gln_amidohydro_ab_roll"/>
</dbReference>
<name>A0A8K0XVD6_9AGAR</name>
<evidence type="ECO:0000313" key="11">
    <source>
        <dbReference type="EMBL" id="KAH8108170.1"/>
    </source>
</evidence>
<keyword evidence="5 8" id="KW-0378">Hydrolase</keyword>
<comment type="subunit">
    <text evidence="2 8">Monomer.</text>
</comment>
<dbReference type="GO" id="GO:0008418">
    <property type="term" value="F:protein-N-terminal asparagine amidohydrolase activity"/>
    <property type="evidence" value="ECO:0007669"/>
    <property type="project" value="UniProtKB-UniRule"/>
</dbReference>
<dbReference type="GO" id="GO:0005829">
    <property type="term" value="C:cytosol"/>
    <property type="evidence" value="ECO:0007669"/>
    <property type="project" value="TreeGrafter"/>
</dbReference>
<dbReference type="InterPro" id="IPR037132">
    <property type="entry name" value="N_Gln_amidohydro_ab_roll_sf"/>
</dbReference>
<dbReference type="Gene3D" id="3.10.620.10">
    <property type="entry name" value="Protein N-terminal glutamine amidohydrolase, alpha beta roll"/>
    <property type="match status" value="1"/>
</dbReference>
<dbReference type="Pfam" id="PF09764">
    <property type="entry name" value="Nt_Gln_amidase"/>
    <property type="match status" value="1"/>
</dbReference>
<comment type="function">
    <text evidence="8">Mediates the side-chain deamidation of N-terminal glutamine residues to glutamate, an important step in N-end rule pathway of protein degradation. Conversion of the resulting N-terminal glutamine to glutamate renders the protein susceptible to arginylation, polyubiquitination and degradation as specified by the N-end rule. Does not act on substrates with internal or C-terminal glutamine and does not act on non-glutamine residues in any position.</text>
</comment>
<dbReference type="OrthoDB" id="191192at2759"/>
<evidence type="ECO:0000256" key="1">
    <source>
        <dbReference type="ARBA" id="ARBA00008985"/>
    </source>
</evidence>
<gene>
    <name evidence="11" type="ORF">BXZ70DRAFT_42555</name>
</gene>
<evidence type="ECO:0000259" key="10">
    <source>
        <dbReference type="Pfam" id="PF09764"/>
    </source>
</evidence>
<dbReference type="InterPro" id="IPR039733">
    <property type="entry name" value="NTAQ1"/>
</dbReference>
<proteinExistence type="inferred from homology"/>
<dbReference type="EC" id="3.5.1.122" evidence="3 8"/>
<evidence type="ECO:0000256" key="6">
    <source>
        <dbReference type="ARBA" id="ARBA00029677"/>
    </source>
</evidence>